<evidence type="ECO:0000313" key="2">
    <source>
        <dbReference type="EMBL" id="MDX8144858.1"/>
    </source>
</evidence>
<comment type="caution">
    <text evidence="2">The sequence shown here is derived from an EMBL/GenBank/DDBJ whole genome shotgun (WGS) entry which is preliminary data.</text>
</comment>
<sequence length="57" mass="6468">MAAELGWKRSSYTEEANCVECAIDGLVVRIRDSKDRDGQRLEVPWLGWQAFLALARS</sequence>
<dbReference type="Pfam" id="PF04149">
    <property type="entry name" value="DUF397"/>
    <property type="match status" value="1"/>
</dbReference>
<gene>
    <name evidence="2" type="ORF">SK854_22300</name>
</gene>
<keyword evidence="3" id="KW-1185">Reference proteome</keyword>
<dbReference type="InterPro" id="IPR007278">
    <property type="entry name" value="DUF397"/>
</dbReference>
<protein>
    <submittedName>
        <fullName evidence="2">DUF397 domain-containing protein</fullName>
    </submittedName>
</protein>
<dbReference type="EMBL" id="JAXAVU010000010">
    <property type="protein sequence ID" value="MDX8144858.1"/>
    <property type="molecule type" value="Genomic_DNA"/>
</dbReference>
<evidence type="ECO:0000259" key="1">
    <source>
        <dbReference type="Pfam" id="PF04149"/>
    </source>
</evidence>
<reference evidence="2 3" key="1">
    <citation type="submission" date="2023-11" db="EMBL/GenBank/DDBJ databases">
        <title>Lentzea sokolovensis, sp. nov., Lentzea kristufkii, sp. nov., and Lentzea miocenensis, sp. nov., rare actinobacteria from Sokolov Coal Basin, Miocene lacustrine sediment, Czech Republic.</title>
        <authorList>
            <person name="Lara A."/>
            <person name="Kotroba L."/>
            <person name="Nouioui I."/>
            <person name="Neumann-Schaal M."/>
            <person name="Mast Y."/>
            <person name="Chronakova A."/>
        </authorList>
    </citation>
    <scope>NUCLEOTIDE SEQUENCE [LARGE SCALE GENOMIC DNA]</scope>
    <source>
        <strain evidence="2 3">BCCO 10_0061</strain>
    </source>
</reference>
<evidence type="ECO:0000313" key="3">
    <source>
        <dbReference type="Proteomes" id="UP001285352"/>
    </source>
</evidence>
<organism evidence="2 3">
    <name type="scientific">Lentzea sokolovensis</name>
    <dbReference type="NCBI Taxonomy" id="3095429"/>
    <lineage>
        <taxon>Bacteria</taxon>
        <taxon>Bacillati</taxon>
        <taxon>Actinomycetota</taxon>
        <taxon>Actinomycetes</taxon>
        <taxon>Pseudonocardiales</taxon>
        <taxon>Pseudonocardiaceae</taxon>
        <taxon>Lentzea</taxon>
    </lineage>
</organism>
<feature type="domain" description="DUF397" evidence="1">
    <location>
        <begin position="6"/>
        <end position="56"/>
    </location>
</feature>
<accession>A0ABU4V1G6</accession>
<name>A0ABU4V1G6_9PSEU</name>
<dbReference type="Proteomes" id="UP001285352">
    <property type="component" value="Unassembled WGS sequence"/>
</dbReference>
<proteinExistence type="predicted"/>
<dbReference type="RefSeq" id="WP_319977020.1">
    <property type="nucleotide sequence ID" value="NZ_JAXAVU010000010.1"/>
</dbReference>